<name>A0ABV4XC83_9CYAN</name>
<keyword evidence="1" id="KW-0812">Transmembrane</keyword>
<comment type="caution">
    <text evidence="2">The sequence shown here is derived from an EMBL/GenBank/DDBJ whole genome shotgun (WGS) entry which is preliminary data.</text>
</comment>
<feature type="transmembrane region" description="Helical" evidence="1">
    <location>
        <begin position="30"/>
        <end position="49"/>
    </location>
</feature>
<dbReference type="EMBL" id="JBHFNQ010000190">
    <property type="protein sequence ID" value="MFB2880017.1"/>
    <property type="molecule type" value="Genomic_DNA"/>
</dbReference>
<protein>
    <submittedName>
        <fullName evidence="2">Uncharacterized protein</fullName>
    </submittedName>
</protein>
<dbReference type="RefSeq" id="WP_413273047.1">
    <property type="nucleotide sequence ID" value="NZ_JBHFNQ010000190.1"/>
</dbReference>
<sequence length="74" mass="7811">MNPLEIPLLIAQTQTSPPADPLINNTGQDLIYIGVGGIAIMLVLIVGLLSRRVVKAILLALVLSVVLIILLTVT</sequence>
<gene>
    <name evidence="2" type="ORF">ACE1CC_24465</name>
</gene>
<keyword evidence="1" id="KW-0472">Membrane</keyword>
<keyword evidence="3" id="KW-1185">Reference proteome</keyword>
<proteinExistence type="predicted"/>
<keyword evidence="1" id="KW-1133">Transmembrane helix</keyword>
<accession>A0ABV4XC83</accession>
<organism evidence="2 3">
    <name type="scientific">Floridaenema aerugineum BLCC-F46</name>
    <dbReference type="NCBI Taxonomy" id="3153654"/>
    <lineage>
        <taxon>Bacteria</taxon>
        <taxon>Bacillati</taxon>
        <taxon>Cyanobacteriota</taxon>
        <taxon>Cyanophyceae</taxon>
        <taxon>Oscillatoriophycideae</taxon>
        <taxon>Aerosakkonematales</taxon>
        <taxon>Aerosakkonemataceae</taxon>
        <taxon>Floridanema</taxon>
        <taxon>Floridanema aerugineum</taxon>
    </lineage>
</organism>
<evidence type="ECO:0000256" key="1">
    <source>
        <dbReference type="SAM" id="Phobius"/>
    </source>
</evidence>
<reference evidence="2 3" key="1">
    <citation type="submission" date="2024-09" db="EMBL/GenBank/DDBJ databases">
        <title>Floridaenema gen nov. (Aerosakkonemataceae, Aerosakkonematales ord. nov., Cyanobacteria) from benthic tropical and subtropical fresh waters, with the description of four new species.</title>
        <authorList>
            <person name="Moretto J.A."/>
            <person name="Berthold D.E."/>
            <person name="Lefler F.W."/>
            <person name="Huang I.-S."/>
            <person name="Laughinghouse H. IV."/>
        </authorList>
    </citation>
    <scope>NUCLEOTIDE SEQUENCE [LARGE SCALE GENOMIC DNA]</scope>
    <source>
        <strain evidence="2 3">BLCC-F46</strain>
    </source>
</reference>
<evidence type="ECO:0000313" key="2">
    <source>
        <dbReference type="EMBL" id="MFB2880017.1"/>
    </source>
</evidence>
<evidence type="ECO:0000313" key="3">
    <source>
        <dbReference type="Proteomes" id="UP001576774"/>
    </source>
</evidence>
<feature type="transmembrane region" description="Helical" evidence="1">
    <location>
        <begin position="56"/>
        <end position="73"/>
    </location>
</feature>
<dbReference type="Proteomes" id="UP001576774">
    <property type="component" value="Unassembled WGS sequence"/>
</dbReference>